<dbReference type="HOGENOM" id="CLU_1138301_0_0_1"/>
<evidence type="ECO:0000313" key="2">
    <source>
        <dbReference type="EMBL" id="KIM97690.1"/>
    </source>
</evidence>
<evidence type="ECO:0000256" key="1">
    <source>
        <dbReference type="SAM" id="MobiDB-lite"/>
    </source>
</evidence>
<dbReference type="Proteomes" id="UP000054321">
    <property type="component" value="Unassembled WGS sequence"/>
</dbReference>
<feature type="compositionally biased region" description="Polar residues" evidence="1">
    <location>
        <begin position="119"/>
        <end position="128"/>
    </location>
</feature>
<gene>
    <name evidence="2" type="ORF">OIDMADRAFT_147231</name>
</gene>
<proteinExistence type="predicted"/>
<protein>
    <submittedName>
        <fullName evidence="2">Uncharacterized protein</fullName>
    </submittedName>
</protein>
<reference evidence="2 3" key="1">
    <citation type="submission" date="2014-04" db="EMBL/GenBank/DDBJ databases">
        <authorList>
            <consortium name="DOE Joint Genome Institute"/>
            <person name="Kuo A."/>
            <person name="Martino E."/>
            <person name="Perotto S."/>
            <person name="Kohler A."/>
            <person name="Nagy L.G."/>
            <person name="Floudas D."/>
            <person name="Copeland A."/>
            <person name="Barry K.W."/>
            <person name="Cichocki N."/>
            <person name="Veneault-Fourrey C."/>
            <person name="LaButti K."/>
            <person name="Lindquist E.A."/>
            <person name="Lipzen A."/>
            <person name="Lundell T."/>
            <person name="Morin E."/>
            <person name="Murat C."/>
            <person name="Sun H."/>
            <person name="Tunlid A."/>
            <person name="Henrissat B."/>
            <person name="Grigoriev I.V."/>
            <person name="Hibbett D.S."/>
            <person name="Martin F."/>
            <person name="Nordberg H.P."/>
            <person name="Cantor M.N."/>
            <person name="Hua S.X."/>
        </authorList>
    </citation>
    <scope>NUCLEOTIDE SEQUENCE [LARGE SCALE GENOMIC DNA]</scope>
    <source>
        <strain evidence="2 3">Zn</strain>
    </source>
</reference>
<evidence type="ECO:0000313" key="3">
    <source>
        <dbReference type="Proteomes" id="UP000054321"/>
    </source>
</evidence>
<sequence length="244" mass="26341">MDIPEQGQGSGLPAILVPAVGGPTVPHKEPTGEAADDPTSHLPLEPTLGPLDPLVTPAPEPVLIQVNEPREPDEGPPSPQSVLQSSGNRRRPRAPPIVAGLLNWAAGKPLGRSAELTRFSANREPTSQSEDEESEGEREGTLVAPGPRPMEGRSNLVVWEPRPVIRGRGYAVVGGRPRPVITDRGYAVVEGYRPERERDYMVGERPRQIAGYNVAIAPGGLRRRRPQIVTVSPGLRRGMHGFYN</sequence>
<keyword evidence="3" id="KW-1185">Reference proteome</keyword>
<feature type="region of interest" description="Disordered" evidence="1">
    <location>
        <begin position="116"/>
        <end position="149"/>
    </location>
</feature>
<dbReference type="EMBL" id="KN832881">
    <property type="protein sequence ID" value="KIM97690.1"/>
    <property type="molecule type" value="Genomic_DNA"/>
</dbReference>
<feature type="region of interest" description="Disordered" evidence="1">
    <location>
        <begin position="1"/>
        <end position="94"/>
    </location>
</feature>
<accession>A0A0C3GNT1</accession>
<reference evidence="3" key="2">
    <citation type="submission" date="2015-01" db="EMBL/GenBank/DDBJ databases">
        <title>Evolutionary Origins and Diversification of the Mycorrhizal Mutualists.</title>
        <authorList>
            <consortium name="DOE Joint Genome Institute"/>
            <consortium name="Mycorrhizal Genomics Consortium"/>
            <person name="Kohler A."/>
            <person name="Kuo A."/>
            <person name="Nagy L.G."/>
            <person name="Floudas D."/>
            <person name="Copeland A."/>
            <person name="Barry K.W."/>
            <person name="Cichocki N."/>
            <person name="Veneault-Fourrey C."/>
            <person name="LaButti K."/>
            <person name="Lindquist E.A."/>
            <person name="Lipzen A."/>
            <person name="Lundell T."/>
            <person name="Morin E."/>
            <person name="Murat C."/>
            <person name="Riley R."/>
            <person name="Ohm R."/>
            <person name="Sun H."/>
            <person name="Tunlid A."/>
            <person name="Henrissat B."/>
            <person name="Grigoriev I.V."/>
            <person name="Hibbett D.S."/>
            <person name="Martin F."/>
        </authorList>
    </citation>
    <scope>NUCLEOTIDE SEQUENCE [LARGE SCALE GENOMIC DNA]</scope>
    <source>
        <strain evidence="3">Zn</strain>
    </source>
</reference>
<name>A0A0C3GNT1_OIDMZ</name>
<organism evidence="2 3">
    <name type="scientific">Oidiodendron maius (strain Zn)</name>
    <dbReference type="NCBI Taxonomy" id="913774"/>
    <lineage>
        <taxon>Eukaryota</taxon>
        <taxon>Fungi</taxon>
        <taxon>Dikarya</taxon>
        <taxon>Ascomycota</taxon>
        <taxon>Pezizomycotina</taxon>
        <taxon>Leotiomycetes</taxon>
        <taxon>Leotiomycetes incertae sedis</taxon>
        <taxon>Myxotrichaceae</taxon>
        <taxon>Oidiodendron</taxon>
    </lineage>
</organism>
<dbReference type="AlphaFoldDB" id="A0A0C3GNT1"/>
<dbReference type="InParanoid" id="A0A0C3GNT1"/>